<evidence type="ECO:0000256" key="2">
    <source>
        <dbReference type="ARBA" id="ARBA00023015"/>
    </source>
</evidence>
<proteinExistence type="evidence at transcript level"/>
<keyword evidence="3 6" id="KW-0238">DNA-binding</keyword>
<dbReference type="PRINTS" id="PR00937">
    <property type="entry name" value="TBOX"/>
</dbReference>
<feature type="compositionally biased region" description="Low complexity" evidence="7">
    <location>
        <begin position="1"/>
        <end position="17"/>
    </location>
</feature>
<comment type="subcellular location">
    <subcellularLocation>
        <location evidence="1 6">Nucleus</location>
    </subcellularLocation>
</comment>
<dbReference type="FunFam" id="2.60.40.820:FF:000007">
    <property type="entry name" value="T-box transcription factor"/>
    <property type="match status" value="1"/>
</dbReference>
<organism evidence="9">
    <name type="scientific">Suberites domuncula</name>
    <name type="common">Sponge</name>
    <dbReference type="NCBI Taxonomy" id="55567"/>
    <lineage>
        <taxon>Eukaryota</taxon>
        <taxon>Metazoa</taxon>
        <taxon>Porifera</taxon>
        <taxon>Demospongiae</taxon>
        <taxon>Heteroscleromorpha</taxon>
        <taxon>Suberitida</taxon>
        <taxon>Suberitidae</taxon>
        <taxon>Suberites</taxon>
    </lineage>
</organism>
<evidence type="ECO:0000256" key="6">
    <source>
        <dbReference type="PROSITE-ProRule" id="PRU00201"/>
    </source>
</evidence>
<evidence type="ECO:0000256" key="4">
    <source>
        <dbReference type="ARBA" id="ARBA00023163"/>
    </source>
</evidence>
<name>Q70TF7_SUBDO</name>
<dbReference type="GO" id="GO:0001708">
    <property type="term" value="P:cell fate specification"/>
    <property type="evidence" value="ECO:0007669"/>
    <property type="project" value="TreeGrafter"/>
</dbReference>
<feature type="region of interest" description="Disordered" evidence="7">
    <location>
        <begin position="441"/>
        <end position="501"/>
    </location>
</feature>
<evidence type="ECO:0000259" key="8">
    <source>
        <dbReference type="PROSITE" id="PS50252"/>
    </source>
</evidence>
<feature type="compositionally biased region" description="Polar residues" evidence="7">
    <location>
        <begin position="441"/>
        <end position="453"/>
    </location>
</feature>
<dbReference type="SMART" id="SM00425">
    <property type="entry name" value="TBOX"/>
    <property type="match status" value="1"/>
</dbReference>
<feature type="compositionally biased region" description="Polar residues" evidence="7">
    <location>
        <begin position="488"/>
        <end position="501"/>
    </location>
</feature>
<keyword evidence="4" id="KW-0804">Transcription</keyword>
<protein>
    <submittedName>
        <fullName evidence="9">T-box protein</fullName>
    </submittedName>
</protein>
<dbReference type="GO" id="GO:0000785">
    <property type="term" value="C:chromatin"/>
    <property type="evidence" value="ECO:0007669"/>
    <property type="project" value="TreeGrafter"/>
</dbReference>
<dbReference type="GO" id="GO:0000978">
    <property type="term" value="F:RNA polymerase II cis-regulatory region sequence-specific DNA binding"/>
    <property type="evidence" value="ECO:0007669"/>
    <property type="project" value="InterPro"/>
</dbReference>
<dbReference type="SMR" id="Q70TF7"/>
<dbReference type="Gene3D" id="2.60.40.820">
    <property type="entry name" value="Transcription factor, T-box"/>
    <property type="match status" value="1"/>
</dbReference>
<dbReference type="Pfam" id="PF00907">
    <property type="entry name" value="T-box"/>
    <property type="match status" value="1"/>
</dbReference>
<dbReference type="SUPFAM" id="SSF49417">
    <property type="entry name" value="p53-like transcription factors"/>
    <property type="match status" value="1"/>
</dbReference>
<dbReference type="InterPro" id="IPR018186">
    <property type="entry name" value="TF_T-box_CS"/>
</dbReference>
<dbReference type="PANTHER" id="PTHR11267">
    <property type="entry name" value="T-BOX PROTEIN-RELATED"/>
    <property type="match status" value="1"/>
</dbReference>
<comment type="caution">
    <text evidence="6">Lacks conserved residue(s) required for the propagation of feature annotation.</text>
</comment>
<evidence type="ECO:0000256" key="5">
    <source>
        <dbReference type="ARBA" id="ARBA00023242"/>
    </source>
</evidence>
<dbReference type="InterPro" id="IPR036960">
    <property type="entry name" value="T-box_sf"/>
</dbReference>
<reference evidence="9" key="1">
    <citation type="journal article" date="2003" name="Dev. Genes Evol.">
        <title>Isolation and characterization of two T-box genes from sponges, the phylogenetically oldest metazoan taxon.</title>
        <authorList>
            <person name="Adell T."/>
            <person name="Grebenjuk V.A."/>
            <person name="Wiens M."/>
            <person name="Muller W.E."/>
        </authorList>
    </citation>
    <scope>NUCLEOTIDE SEQUENCE</scope>
</reference>
<dbReference type="GO" id="GO:0005634">
    <property type="term" value="C:nucleus"/>
    <property type="evidence" value="ECO:0007669"/>
    <property type="project" value="UniProtKB-SubCell"/>
</dbReference>
<accession>Q70TF7</accession>
<evidence type="ECO:0000256" key="7">
    <source>
        <dbReference type="SAM" id="MobiDB-lite"/>
    </source>
</evidence>
<dbReference type="PROSITE" id="PS01283">
    <property type="entry name" value="TBOX_1"/>
    <property type="match status" value="1"/>
</dbReference>
<gene>
    <name evidence="9" type="primary">tbx</name>
</gene>
<keyword evidence="2" id="KW-0805">Transcription regulation</keyword>
<feature type="domain" description="T-box" evidence="8">
    <location>
        <begin position="71"/>
        <end position="256"/>
    </location>
</feature>
<dbReference type="AlphaFoldDB" id="Q70TF7"/>
<dbReference type="GO" id="GO:0000981">
    <property type="term" value="F:DNA-binding transcription factor activity, RNA polymerase II-specific"/>
    <property type="evidence" value="ECO:0007669"/>
    <property type="project" value="TreeGrafter"/>
</dbReference>
<dbReference type="InterPro" id="IPR046360">
    <property type="entry name" value="T-box_DNA-bd"/>
</dbReference>
<sequence>MEGDSMSGDSSSAGPSPTVKEEPGDVTSSRGACVADSDIGKSVKIPDTDTVVTTYTNTAESVASNGTKVILHGRDLWGEFHKCTTEMIITKAGRRMFPVVKCSVAGLNPTHKYAIVMDIVPVGDNRYKFHDSEWVITGKAEPMGSERGRLYVHLDSPATGAVWEKQLITFQKCKITNNHLDQLGYVVLNSMHKYQPRIHIVKTNDDQTFSMQQRVSENFSTHIFPETQFMSVTAYQNQQITQLKIKYNPFAKGFRGSELCGTRRSSSTSSPPPFESTSFADPTRAAMWQEMTFPQQQAVIGPPQPTLLYQSDGTMTYRPVASQLALASTRYGPSQAGGYHIGQIPGATTTAGTLQHLTHLPSQSTPFHYVAANPNPQNTGQPQGSSFQSRHSLQGLTYGQVVAGSPQAAYISGASGQPSGSTTASGLTTYNVGYGHLTTTSASTFSPPQSAGLQSLMPPPASLDRLPNAHPSYDSSQDSFSSPHPQQTQQSRHQWSSPSYQ</sequence>
<feature type="compositionally biased region" description="Low complexity" evidence="7">
    <location>
        <begin position="470"/>
        <end position="487"/>
    </location>
</feature>
<dbReference type="InterPro" id="IPR008967">
    <property type="entry name" value="p53-like_TF_DNA-bd_sf"/>
</dbReference>
<feature type="region of interest" description="Disordered" evidence="7">
    <location>
        <begin position="1"/>
        <end position="32"/>
    </location>
</feature>
<dbReference type="EMBL" id="AJ544241">
    <property type="protein sequence ID" value="CAD66613.1"/>
    <property type="molecule type" value="mRNA"/>
</dbReference>
<dbReference type="InterPro" id="IPR001699">
    <property type="entry name" value="TF_T-box"/>
</dbReference>
<dbReference type="PANTHER" id="PTHR11267:SF181">
    <property type="entry name" value="OPTOMOTOR-BLIND PROTEIN"/>
    <property type="match status" value="1"/>
</dbReference>
<evidence type="ECO:0000256" key="3">
    <source>
        <dbReference type="ARBA" id="ARBA00023125"/>
    </source>
</evidence>
<keyword evidence="5 6" id="KW-0539">Nucleus</keyword>
<dbReference type="PROSITE" id="PS50252">
    <property type="entry name" value="TBOX_3"/>
    <property type="match status" value="1"/>
</dbReference>
<dbReference type="GO" id="GO:0045893">
    <property type="term" value="P:positive regulation of DNA-templated transcription"/>
    <property type="evidence" value="ECO:0007669"/>
    <property type="project" value="InterPro"/>
</dbReference>
<evidence type="ECO:0000256" key="1">
    <source>
        <dbReference type="ARBA" id="ARBA00004123"/>
    </source>
</evidence>
<evidence type="ECO:0000313" key="9">
    <source>
        <dbReference type="EMBL" id="CAD66613.1"/>
    </source>
</evidence>